<keyword evidence="1" id="KW-0472">Membrane</keyword>
<dbReference type="OrthoDB" id="10415286at2759"/>
<keyword evidence="1" id="KW-1133">Transmembrane helix</keyword>
<feature type="transmembrane region" description="Helical" evidence="1">
    <location>
        <begin position="23"/>
        <end position="40"/>
    </location>
</feature>
<dbReference type="GeneID" id="19018339"/>
<dbReference type="KEGG" id="bpg:Bathy01g06040"/>
<organism evidence="2 3">
    <name type="scientific">Bathycoccus prasinos</name>
    <dbReference type="NCBI Taxonomy" id="41875"/>
    <lineage>
        <taxon>Eukaryota</taxon>
        <taxon>Viridiplantae</taxon>
        <taxon>Chlorophyta</taxon>
        <taxon>Mamiellophyceae</taxon>
        <taxon>Mamiellales</taxon>
        <taxon>Bathycoccaceae</taxon>
        <taxon>Bathycoccus</taxon>
    </lineage>
</organism>
<dbReference type="AlphaFoldDB" id="K8EZ98"/>
<dbReference type="Proteomes" id="UP000198341">
    <property type="component" value="Chromosome 1"/>
</dbReference>
<accession>K8EZ98</accession>
<proteinExistence type="predicted"/>
<dbReference type="RefSeq" id="XP_007515704.1">
    <property type="nucleotide sequence ID" value="XM_007515642.1"/>
</dbReference>
<keyword evidence="3" id="KW-1185">Reference proteome</keyword>
<sequence>MERDCSLAETEDCAEKRRRLKTLAYAPLVSSAYFIAVMISRRKVEFIGNAVLCVLHAILLRQTANQVREQTVSSVNHAEQVCNLFALLFWSKAYASLYSMGGEAFQKSRVEAIADSCMLVFQAYILYVSSLAFRRLSFIYALYLVQKIDGENKNISTSAASFEVDKHGNWSRLDAVNAAVDIVEEVKEEERT</sequence>
<protein>
    <submittedName>
        <fullName evidence="2">Unnamed protein product</fullName>
    </submittedName>
</protein>
<evidence type="ECO:0000256" key="1">
    <source>
        <dbReference type="SAM" id="Phobius"/>
    </source>
</evidence>
<dbReference type="EMBL" id="FO082278">
    <property type="protein sequence ID" value="CCO14583.1"/>
    <property type="molecule type" value="Genomic_DNA"/>
</dbReference>
<keyword evidence="1" id="KW-0812">Transmembrane</keyword>
<name>K8EZ98_9CHLO</name>
<reference evidence="2 3" key="1">
    <citation type="submission" date="2011-10" db="EMBL/GenBank/DDBJ databases">
        <authorList>
            <person name="Genoscope - CEA"/>
        </authorList>
    </citation>
    <scope>NUCLEOTIDE SEQUENCE [LARGE SCALE GENOMIC DNA]</scope>
    <source>
        <strain evidence="2 3">RCC 1105</strain>
    </source>
</reference>
<evidence type="ECO:0000313" key="3">
    <source>
        <dbReference type="Proteomes" id="UP000198341"/>
    </source>
</evidence>
<evidence type="ECO:0000313" key="2">
    <source>
        <dbReference type="EMBL" id="CCO14583.1"/>
    </source>
</evidence>
<gene>
    <name evidence="2" type="ORF">Bathy01g06040</name>
</gene>